<name>A0ABV9HJ00_9MICO</name>
<keyword evidence="2" id="KW-1185">Reference proteome</keyword>
<proteinExistence type="predicted"/>
<comment type="caution">
    <text evidence="1">The sequence shown here is derived from an EMBL/GenBank/DDBJ whole genome shotgun (WGS) entry which is preliminary data.</text>
</comment>
<sequence length="444" mass="49597">MTKRFQLLQRRFGNARPGLQLVAVEDAAIPVSVLRADVLAQERKELPITDEFTLLFVEHGVESPEEIAAFLGLDSAHVLEAAAAQLGENSLRRRSDGKSLTLTPIGTEVVRNAATIRPTFRNLPVKFDRVVWQPTDYSENSLIPKKVVDDLGHIRLPAERKARIGLGDVTAPTLNALLRSGNLQSLQVLQIHKVSTKKNLYLPVQLLVYADQIRGEIELAVCIDDQISDAHGDALDRTEVVKHLRMSIGEPTPRPTLDADLEEQREGAKPAHVPGDVLDPALSEDLASTSQVRSVSVFEHPDLLAEALDTTTKRLLIISPWIRRAVVNTDFLAKIEGRLRRGVALTIAHGYGGDDSGSDTDALRKLQNLASRYSSKFNFVRLKNTHAKILIFDDHWVSTSFNWLSFRGDPDRTYRMEEGTLVSIPARTDKQYDRYLEMIDEQQI</sequence>
<evidence type="ECO:0000313" key="1">
    <source>
        <dbReference type="EMBL" id="MFC4630112.1"/>
    </source>
</evidence>
<dbReference type="SUPFAM" id="SSF56024">
    <property type="entry name" value="Phospholipase D/nuclease"/>
    <property type="match status" value="1"/>
</dbReference>
<evidence type="ECO:0008006" key="3">
    <source>
        <dbReference type="Google" id="ProtNLM"/>
    </source>
</evidence>
<reference evidence="2" key="1">
    <citation type="journal article" date="2019" name="Int. J. Syst. Evol. Microbiol.">
        <title>The Global Catalogue of Microorganisms (GCM) 10K type strain sequencing project: providing services to taxonomists for standard genome sequencing and annotation.</title>
        <authorList>
            <consortium name="The Broad Institute Genomics Platform"/>
            <consortium name="The Broad Institute Genome Sequencing Center for Infectious Disease"/>
            <person name="Wu L."/>
            <person name="Ma J."/>
        </authorList>
    </citation>
    <scope>NUCLEOTIDE SEQUENCE [LARGE SCALE GENOMIC DNA]</scope>
    <source>
        <strain evidence="2">CCUG 42722</strain>
    </source>
</reference>
<protein>
    <recommendedName>
        <fullName evidence="3">Phospholipase D-like protein</fullName>
    </recommendedName>
</protein>
<gene>
    <name evidence="1" type="ORF">ACFO6V_17825</name>
</gene>
<dbReference type="Proteomes" id="UP001596011">
    <property type="component" value="Unassembled WGS sequence"/>
</dbReference>
<organism evidence="1 2">
    <name type="scientific">Promicromonospora alba</name>
    <dbReference type="NCBI Taxonomy" id="1616110"/>
    <lineage>
        <taxon>Bacteria</taxon>
        <taxon>Bacillati</taxon>
        <taxon>Actinomycetota</taxon>
        <taxon>Actinomycetes</taxon>
        <taxon>Micrococcales</taxon>
        <taxon>Promicromonosporaceae</taxon>
        <taxon>Promicromonospora</taxon>
    </lineage>
</organism>
<dbReference type="Gene3D" id="3.30.870.10">
    <property type="entry name" value="Endonuclease Chain A"/>
    <property type="match status" value="1"/>
</dbReference>
<accession>A0ABV9HJ00</accession>
<dbReference type="EMBL" id="JBHSFI010000005">
    <property type="protein sequence ID" value="MFC4630112.1"/>
    <property type="molecule type" value="Genomic_DNA"/>
</dbReference>
<evidence type="ECO:0000313" key="2">
    <source>
        <dbReference type="Proteomes" id="UP001596011"/>
    </source>
</evidence>
<dbReference type="RefSeq" id="WP_377137502.1">
    <property type="nucleotide sequence ID" value="NZ_JBHSFI010000005.1"/>
</dbReference>